<keyword evidence="2" id="KW-0378">Hydrolase</keyword>
<dbReference type="PANTHER" id="PTHR42988">
    <property type="entry name" value="PHOSPHOHYDROLASE"/>
    <property type="match status" value="1"/>
</dbReference>
<sequence length="245" mass="26397">MTIAHISDPHLDGGPRATERAARVTDFLRSMPGPVDAVLVSGDIADHGAADEYDEAAALLKLPYPVLTLPGNHDRRAEFRKGLLDEAASDEEINRVVRVGGAVFVLCDSTIPGQDDGVLTDRTLAWLDATLAEHSGDAPVFVCFHHPPVVLHLPYVDRIRQSGEERLAAVLEKHPQVVAVLCGHSHTAAATTFAGRPLVVGPGIASTVPLPLEGRPEVDFDLPPLIAFHILDDDHRLVTHYRAIV</sequence>
<dbReference type="RefSeq" id="WP_269664552.1">
    <property type="nucleotide sequence ID" value="NZ_CP114413.1"/>
</dbReference>
<name>A0ABY7KR83_9ACTN</name>
<proteinExistence type="inferred from homology"/>
<dbReference type="InterPro" id="IPR029052">
    <property type="entry name" value="Metallo-depent_PP-like"/>
</dbReference>
<dbReference type="PANTHER" id="PTHR42988:SF2">
    <property type="entry name" value="CYCLIC NUCLEOTIDE PHOSPHODIESTERASE CBUA0032-RELATED"/>
    <property type="match status" value="1"/>
</dbReference>
<dbReference type="InterPro" id="IPR050884">
    <property type="entry name" value="CNP_phosphodiesterase-III"/>
</dbReference>
<feature type="domain" description="Calcineurin-like phosphoesterase" evidence="5">
    <location>
        <begin position="1"/>
        <end position="187"/>
    </location>
</feature>
<evidence type="ECO:0000259" key="5">
    <source>
        <dbReference type="Pfam" id="PF00149"/>
    </source>
</evidence>
<dbReference type="Proteomes" id="UP001164439">
    <property type="component" value="Chromosome"/>
</dbReference>
<dbReference type="InterPro" id="IPR004843">
    <property type="entry name" value="Calcineurin-like_PHP"/>
</dbReference>
<dbReference type="Pfam" id="PF00149">
    <property type="entry name" value="Metallophos"/>
    <property type="match status" value="1"/>
</dbReference>
<evidence type="ECO:0000313" key="6">
    <source>
        <dbReference type="EMBL" id="WAZ27089.1"/>
    </source>
</evidence>
<evidence type="ECO:0000256" key="2">
    <source>
        <dbReference type="ARBA" id="ARBA00022801"/>
    </source>
</evidence>
<keyword evidence="7" id="KW-1185">Reference proteome</keyword>
<dbReference type="SUPFAM" id="SSF56300">
    <property type="entry name" value="Metallo-dependent phosphatases"/>
    <property type="match status" value="1"/>
</dbReference>
<keyword evidence="1" id="KW-0479">Metal-binding</keyword>
<organism evidence="6 7">
    <name type="scientific">Streptomyces cinnabarinus</name>
    <dbReference type="NCBI Taxonomy" id="67287"/>
    <lineage>
        <taxon>Bacteria</taxon>
        <taxon>Bacillati</taxon>
        <taxon>Actinomycetota</taxon>
        <taxon>Actinomycetes</taxon>
        <taxon>Kitasatosporales</taxon>
        <taxon>Streptomycetaceae</taxon>
        <taxon>Streptomyces</taxon>
    </lineage>
</organism>
<dbReference type="Gene3D" id="3.60.21.10">
    <property type="match status" value="1"/>
</dbReference>
<dbReference type="EMBL" id="CP114413">
    <property type="protein sequence ID" value="WAZ27089.1"/>
    <property type="molecule type" value="Genomic_DNA"/>
</dbReference>
<protein>
    <submittedName>
        <fullName evidence="6">Metallophosphoesterase</fullName>
    </submittedName>
</protein>
<keyword evidence="3" id="KW-0408">Iron</keyword>
<evidence type="ECO:0000256" key="4">
    <source>
        <dbReference type="ARBA" id="ARBA00025742"/>
    </source>
</evidence>
<comment type="similarity">
    <text evidence="4">Belongs to the cyclic nucleotide phosphodiesterase class-III family.</text>
</comment>
<evidence type="ECO:0000256" key="1">
    <source>
        <dbReference type="ARBA" id="ARBA00022723"/>
    </source>
</evidence>
<gene>
    <name evidence="6" type="ORF">STRCI_003015</name>
</gene>
<accession>A0ABY7KR83</accession>
<evidence type="ECO:0000313" key="7">
    <source>
        <dbReference type="Proteomes" id="UP001164439"/>
    </source>
</evidence>
<reference evidence="6" key="1">
    <citation type="submission" date="2022-12" db="EMBL/GenBank/DDBJ databases">
        <authorList>
            <person name="Ruckert C."/>
            <person name="Busche T."/>
            <person name="Kalinowski J."/>
            <person name="Wittmann C."/>
        </authorList>
    </citation>
    <scope>NUCLEOTIDE SEQUENCE</scope>
    <source>
        <strain evidence="6">DSM 40467</strain>
    </source>
</reference>
<evidence type="ECO:0000256" key="3">
    <source>
        <dbReference type="ARBA" id="ARBA00023004"/>
    </source>
</evidence>